<feature type="domain" description="FecR protein" evidence="2">
    <location>
        <begin position="58"/>
        <end position="148"/>
    </location>
</feature>
<feature type="signal peptide" evidence="1">
    <location>
        <begin position="1"/>
        <end position="22"/>
    </location>
</feature>
<evidence type="ECO:0000259" key="2">
    <source>
        <dbReference type="Pfam" id="PF04773"/>
    </source>
</evidence>
<gene>
    <name evidence="3" type="ORF">GEV01_02160</name>
</gene>
<keyword evidence="1" id="KW-0732">Signal</keyword>
<protein>
    <recommendedName>
        <fullName evidence="2">FecR protein domain-containing protein</fullName>
    </recommendedName>
</protein>
<dbReference type="PANTHER" id="PTHR38731">
    <property type="entry name" value="LIPL45-RELATED LIPOPROTEIN-RELATED"/>
    <property type="match status" value="1"/>
</dbReference>
<dbReference type="Pfam" id="PF04773">
    <property type="entry name" value="FecR"/>
    <property type="match status" value="1"/>
</dbReference>
<name>A0A843S7X7_9BURK</name>
<feature type="chain" id="PRO_5032339829" description="FecR protein domain-containing protein" evidence="1">
    <location>
        <begin position="23"/>
        <end position="150"/>
    </location>
</feature>
<dbReference type="Proteomes" id="UP000444318">
    <property type="component" value="Unassembled WGS sequence"/>
</dbReference>
<proteinExistence type="predicted"/>
<evidence type="ECO:0000313" key="3">
    <source>
        <dbReference type="EMBL" id="MQA18313.1"/>
    </source>
</evidence>
<evidence type="ECO:0000256" key="1">
    <source>
        <dbReference type="SAM" id="SignalP"/>
    </source>
</evidence>
<dbReference type="InterPro" id="IPR006860">
    <property type="entry name" value="FecR"/>
</dbReference>
<dbReference type="RefSeq" id="WP_152801250.1">
    <property type="nucleotide sequence ID" value="NZ_WHUF01000001.1"/>
</dbReference>
<dbReference type="EMBL" id="WHUF01000001">
    <property type="protein sequence ID" value="MQA18313.1"/>
    <property type="molecule type" value="Genomic_DNA"/>
</dbReference>
<evidence type="ECO:0000313" key="4">
    <source>
        <dbReference type="Proteomes" id="UP000444318"/>
    </source>
</evidence>
<dbReference type="AlphaFoldDB" id="A0A843S7X7"/>
<keyword evidence="4" id="KW-1185">Reference proteome</keyword>
<sequence length="150" mass="15343">MRNLKVAAATAALALFMTGVCAAEQPAGMVKTTKGAASIERAGKQTPAAAGAALMASDRVVTGADGSVGITLRDETLLAVGPNSNVWLEKYAFDPTSHEGVLNATVKRGTLGVISGKLSKQSPGAVQFRTPTSILGVRGTEFLIDVKDGE</sequence>
<comment type="caution">
    <text evidence="3">The sequence shown here is derived from an EMBL/GenBank/DDBJ whole genome shotgun (WGS) entry which is preliminary data.</text>
</comment>
<accession>A0A843S7X7</accession>
<reference evidence="3 4" key="1">
    <citation type="submission" date="2019-10" db="EMBL/GenBank/DDBJ databases">
        <title>Two novel species isolated from a subtropical stream in China.</title>
        <authorList>
            <person name="Lu H."/>
        </authorList>
    </citation>
    <scope>NUCLEOTIDE SEQUENCE [LARGE SCALE GENOMIC DNA]</scope>
    <source>
        <strain evidence="3 4">FT103W</strain>
    </source>
</reference>
<organism evidence="3 4">
    <name type="scientific">Rugamonas rivuli</name>
    <dbReference type="NCBI Taxonomy" id="2743358"/>
    <lineage>
        <taxon>Bacteria</taxon>
        <taxon>Pseudomonadati</taxon>
        <taxon>Pseudomonadota</taxon>
        <taxon>Betaproteobacteria</taxon>
        <taxon>Burkholderiales</taxon>
        <taxon>Oxalobacteraceae</taxon>
        <taxon>Telluria group</taxon>
        <taxon>Rugamonas</taxon>
    </lineage>
</organism>